<dbReference type="AlphaFoldDB" id="A0A926US79"/>
<comment type="caution">
    <text evidence="1">The sequence shown here is derived from an EMBL/GenBank/DDBJ whole genome shotgun (WGS) entry which is preliminary data.</text>
</comment>
<dbReference type="EMBL" id="JACJPY010000019">
    <property type="protein sequence ID" value="MBD2150134.1"/>
    <property type="molecule type" value="Genomic_DNA"/>
</dbReference>
<dbReference type="Proteomes" id="UP000631421">
    <property type="component" value="Unassembled WGS sequence"/>
</dbReference>
<gene>
    <name evidence="1" type="ORF">H6F44_08385</name>
</gene>
<organism evidence="1 2">
    <name type="scientific">Pseudanabaena cinerea FACHB-1277</name>
    <dbReference type="NCBI Taxonomy" id="2949581"/>
    <lineage>
        <taxon>Bacteria</taxon>
        <taxon>Bacillati</taxon>
        <taxon>Cyanobacteriota</taxon>
        <taxon>Cyanophyceae</taxon>
        <taxon>Pseudanabaenales</taxon>
        <taxon>Pseudanabaenaceae</taxon>
        <taxon>Pseudanabaena</taxon>
        <taxon>Pseudanabaena cinerea</taxon>
    </lineage>
</organism>
<reference evidence="1" key="1">
    <citation type="journal article" date="2015" name="ISME J.">
        <title>Draft Genome Sequence of Streptomyces incarnatus NRRL8089, which Produces the Nucleoside Antibiotic Sinefungin.</title>
        <authorList>
            <person name="Oshima K."/>
            <person name="Hattori M."/>
            <person name="Shimizu H."/>
            <person name="Fukuda K."/>
            <person name="Nemoto M."/>
            <person name="Inagaki K."/>
            <person name="Tamura T."/>
        </authorList>
    </citation>
    <scope>NUCLEOTIDE SEQUENCE</scope>
    <source>
        <strain evidence="1">FACHB-1277</strain>
    </source>
</reference>
<keyword evidence="2" id="KW-1185">Reference proteome</keyword>
<evidence type="ECO:0000313" key="2">
    <source>
        <dbReference type="Proteomes" id="UP000631421"/>
    </source>
</evidence>
<protein>
    <submittedName>
        <fullName evidence="1">Uncharacterized protein</fullName>
    </submittedName>
</protein>
<sequence length="65" mass="7693">MTIQQIESAILELPPSEFRKVIDWLLDLDYQRWDEELESDIESGKLDFLAQEAIEDFENGFCKQI</sequence>
<name>A0A926US79_9CYAN</name>
<accession>A0A926US79</accession>
<proteinExistence type="predicted"/>
<dbReference type="RefSeq" id="WP_055076402.1">
    <property type="nucleotide sequence ID" value="NZ_JACJPY010000019.1"/>
</dbReference>
<evidence type="ECO:0000313" key="1">
    <source>
        <dbReference type="EMBL" id="MBD2150134.1"/>
    </source>
</evidence>
<reference evidence="1" key="2">
    <citation type="submission" date="2020-08" db="EMBL/GenBank/DDBJ databases">
        <authorList>
            <person name="Chen M."/>
            <person name="Teng W."/>
            <person name="Zhao L."/>
            <person name="Hu C."/>
            <person name="Zhou Y."/>
            <person name="Han B."/>
            <person name="Song L."/>
            <person name="Shu W."/>
        </authorList>
    </citation>
    <scope>NUCLEOTIDE SEQUENCE</scope>
    <source>
        <strain evidence="1">FACHB-1277</strain>
    </source>
</reference>